<keyword evidence="7" id="KW-0378">Hydrolase</keyword>
<sequence>MRWLSFWGSRRKPASAWPYATGEEPLRAELLNAEQMEERGRELSLEHEARASRRTANPLLQRLGQNAEVIRGCCRLLADAIRDNHKVTPAGEWLLDNLYLIDEQIRTARRHLPRRYSWQLPVLDNGPSAGLPRVYDIALKAISHGDGRFDEESLRRFVAAYQETVSLTLGELWAIPIVLRLALVENLRRVAYSVRSDRIERNIAIRWANSLIEVSHRDPTSLILVAADMARERPPLSSSFVSELEHRLQPLGEALSLPLTWIDQRLAESGLNSTQLVQRAQHEQAADQVSVSNCIGSLRLLDALDWKSFVESVSTVESILRRDPAGVYPRMNFPTRDMYRHVVERTAREAGVAEVALASTVVEMNLQSVGDDPSALDRHVGYYLIGDGHADLRQRCGLQRRVLAPASRRPGSTSLPLYLLSLVTLGVTLLGPVLNHLFADEIAIWLKATALLLASIGISQLAVALISRLSAFAVAPHPLPQLDFREGIPPEAATLVAIPTLLPNVNAARRLVDDLEVRYLANRDENLHFALLTDFADAPEAVLPSDGDVLAAATEGIERLNARYGNGRFFLLHRPRQWNEHEAAWMGSERKRGKLADLNALLRGNGGDRFSKIVGNPDLLRGTRYVITLDSDSQLPRDSARELVETMEHLLNRPRFDRSLNLVVGGYGILQPRVASALPQGGMSSYAKLFGGDAGMDPYTRAVSDTYQDLFGEGSFIGKGIYDVDAFERVTEGRFPDNRILSHDLLEGCYARSGLASGIELYEVYPQTYLADAKRRHRWMRGDWQIAEWLFPYVPTGHGERARNPLSTLSRWKILDNLRRSLVPIALFALLLLGWLWLPSPAFWTALVIEILVVATVVDLGLTVAGPREESGSLERLRGFLGDAAHRLAQIVVSAALLPFEAWLSLDAITRTYWRVHVSRRRLLQWSVSSSVQARDRNHLGASIATMWIAPASSIAIGLCLLHRDSFLLALPWLVAWAASPILVWLLSAAPSPRTQTLSPTQTLFLRGVARRTWNFFEHFVGAEDHWLPPDNYQEHPIPKTAHRTSPTNIGLYLLSTLTAHDLGYLSLSELIERLSRTFETLERLPRHHGHFYNWYSTTSLQPLAPLYVSTVDSGNLVAHLLTLRQGLLERRHAPAVTSSVFAGLRDSLCVAVESDPHPAHERWTSLARLLDEQETLAPRTAGELHATLTALDEKLDGLREPAADGTFDAALEMHRRIRATLADIELFFGSAEADAANLARSLGSTLRDLGSCRDHEGSGTGRPPASGACDALEALAARCTELARVDFDFLYDEDRSLFTIGYNVTERRRDAGFYDLLASEARLGVFVAIAQGEVAQDTWFSLGRLLTRTAGRQVLLSWSGSMFEYLMPQLVMPSFPGTLLDETFRSAVAGQMAYARSKHVPWGISESGYNMTDAAQNYQYRAFGVPGLGLQRGLAQDLVIAPYASALALTVLPGDAERNLRTLADNGWLTPFGYYEAIDYTSERVPPGETCAVVRSFMAHHHGMTLLAVAHAVLDRPMQKRFAADPQLKATMLLLQERTPRSVINWSSNPAMVDVRSAEDAPQTAVRVFAQADTRRPAVQLLTNGHYQVMVTNSGGGYSRWHDLAVTRWREDATRDPWGVFCYLRDMETGKVWSNTPVPVPTAVDASEAVFTESSVEFRRRLDDIEAHTQIVVSPEDDIELRRIRLTNRSRVPRTVEVTSYAEVVLSSGVADSLHPAFGNLFVQTQVLPDRDSILATRRTRTGEDPQRWMMHLLALHGAQSQRTSFETDRLRFLGRNNGAGNAAAAHSTGELSGTCGSVLDPIVSIRQRVLLLPDQPVVFDLVLGVASSREHCVALIEKYRDRHLADRAIEIAWTHNRITLGQINISEVDAQIYARLAAAILYADPSLRSRASTIASNRLAQPGLWAHGISGDLPIVLVQLSGPDKLDLVRRLVNAHVYCRMKGLGFDLVIWNEERGGYRQALHDEIMAIIGTSADAGLLDRPGGVFVRSIEQINHEDRVLMLSIARVVLSDQAGSLLEQLNPDRTLRSDIVVPDLVATRAPEPDSRQSFPLPPRTLVNDLGGFGADGTEYIIAVDETHKTPLPWVNVIANPHFGCVVSESGSGYTWRDNAHEYRITPWSNDPVTDPCGEAFYLRDEESGAYWSPTPSPCPGYGRYVVRHGFGYSVFEHVEGGITSHLRVHVDPDAPVKFFMLRLKNDSHRPRKLSVTGYVEWVLGDLREKTATHVVTELDATGALMARNAYSIEFPSHVAFFDVDNAQRTLSGDRTEFIGRNSSLGRPAAMSRQSLSGRLGAAMDPCGAIQIPIELAAGESRDLIFRLGVGQNRVEATSLVERFRRNGSARASFEAVQAQWRRLLGAITVRSPDPTLDVLSNGWLLYQVVSCRLWARSGFYQSGGAFGFRDQLQDAMALVHADASLLREQILLCASRQFIEGDVQHWWHPPAGRGVRTQCSDDFLWLPLATARYVEATADDTVLAEPIGFLEGRLLNPREESYYDMPLRSPQKADLYEHCRRAIERGLRTGSHGLPLIGSGDWNDGMNNVGREGRGESVWLGFFLHHVLTKFEPIAQRRGDDTFSQRCREHAENLKRSLEETAWDGDWYLRAYFDDGTPLGSASNRECRIDAICQSWAKLSGAAPEHRVERALDAVDRHLVDADGKLIRLLEPPFDTAEPDPGYIRGYVPGVRENGGQYTHAAVWTVMAFFAAGRVERAWQLFDMINPVRHAHNPGDVDIYKVEPYVLAADVLAVPPHVGRGGWTWYTGSAGWMYRLIAESMLGLSRSGGRLFVRPNLPAKWNTLEIDYRFGEGTYRIRVVRAGEGSTALEVNGIPQEDMSLALAPERAVHEVLVRIAG</sequence>
<feature type="domain" description="Glycosyl hydrolase 94 supersandwich" evidence="4">
    <location>
        <begin position="2071"/>
        <end position="2337"/>
    </location>
</feature>
<comment type="caution">
    <text evidence="7">The sequence shown here is derived from an EMBL/GenBank/DDBJ whole genome shotgun (WGS) entry which is preliminary data.</text>
</comment>
<dbReference type="EMBL" id="JBHSHD010000010">
    <property type="protein sequence ID" value="MFC4821939.1"/>
    <property type="molecule type" value="Genomic_DNA"/>
</dbReference>
<evidence type="ECO:0000256" key="3">
    <source>
        <dbReference type="SAM" id="Phobius"/>
    </source>
</evidence>
<dbReference type="Pfam" id="PF17167">
    <property type="entry name" value="Glyco_hydro_94"/>
    <property type="match status" value="1"/>
</dbReference>
<dbReference type="InterPro" id="IPR037018">
    <property type="entry name" value="GH65_N"/>
</dbReference>
<dbReference type="SUPFAM" id="SSF48208">
    <property type="entry name" value="Six-hairpin glycosidases"/>
    <property type="match status" value="1"/>
</dbReference>
<keyword evidence="3" id="KW-0472">Membrane</keyword>
<keyword evidence="1" id="KW-0328">Glycosyltransferase</keyword>
<dbReference type="InterPro" id="IPR033432">
    <property type="entry name" value="GH94_catalytic"/>
</dbReference>
<dbReference type="RefSeq" id="WP_380022200.1">
    <property type="nucleotide sequence ID" value="NZ_JBHSHD010000010.1"/>
</dbReference>
<dbReference type="CDD" id="cd11756">
    <property type="entry name" value="GH94N_ChvB_NdvB_1_like"/>
    <property type="match status" value="1"/>
</dbReference>
<feature type="transmembrane region" description="Helical" evidence="3">
    <location>
        <begin position="821"/>
        <end position="838"/>
    </location>
</feature>
<keyword evidence="8" id="KW-1185">Reference proteome</keyword>
<dbReference type="Gene3D" id="1.50.10.10">
    <property type="match status" value="1"/>
</dbReference>
<dbReference type="InterPro" id="IPR019282">
    <property type="entry name" value="Glycoamylase-like_cons_dom"/>
</dbReference>
<evidence type="ECO:0000313" key="8">
    <source>
        <dbReference type="Proteomes" id="UP001595886"/>
    </source>
</evidence>
<evidence type="ECO:0000313" key="7">
    <source>
        <dbReference type="EMBL" id="MFC4821939.1"/>
    </source>
</evidence>
<dbReference type="InterPro" id="IPR011009">
    <property type="entry name" value="Kinase-like_dom_sf"/>
</dbReference>
<dbReference type="SUPFAM" id="SSF74650">
    <property type="entry name" value="Galactose mutarotase-like"/>
    <property type="match status" value="2"/>
</dbReference>
<dbReference type="Gene3D" id="2.70.98.40">
    <property type="entry name" value="Glycoside hydrolase, family 65, N-terminal domain"/>
    <property type="match status" value="2"/>
</dbReference>
<dbReference type="Pfam" id="PF06165">
    <property type="entry name" value="GH94_b-supersand"/>
    <property type="match status" value="2"/>
</dbReference>
<protein>
    <submittedName>
        <fullName evidence="7">GH36-type glycosyl hydrolase domain-containing protein</fullName>
    </submittedName>
</protein>
<evidence type="ECO:0000256" key="2">
    <source>
        <dbReference type="ARBA" id="ARBA00022679"/>
    </source>
</evidence>
<feature type="transmembrane region" description="Helical" evidence="3">
    <location>
        <begin position="417"/>
        <end position="438"/>
    </location>
</feature>
<evidence type="ECO:0000259" key="6">
    <source>
        <dbReference type="Pfam" id="PF17167"/>
    </source>
</evidence>
<proteinExistence type="predicted"/>
<organism evidence="7 8">
    <name type="scientific">Dokdonella ginsengisoli</name>
    <dbReference type="NCBI Taxonomy" id="363846"/>
    <lineage>
        <taxon>Bacteria</taxon>
        <taxon>Pseudomonadati</taxon>
        <taxon>Pseudomonadota</taxon>
        <taxon>Gammaproteobacteria</taxon>
        <taxon>Lysobacterales</taxon>
        <taxon>Rhodanobacteraceae</taxon>
        <taxon>Dokdonella</taxon>
    </lineage>
</organism>
<feature type="domain" description="Glycoamylase-like" evidence="5">
    <location>
        <begin position="1315"/>
        <end position="1511"/>
    </location>
</feature>
<keyword evidence="2" id="KW-0808">Transferase</keyword>
<dbReference type="Proteomes" id="UP001595886">
    <property type="component" value="Unassembled WGS sequence"/>
</dbReference>
<feature type="transmembrane region" description="Helical" evidence="3">
    <location>
        <begin position="844"/>
        <end position="867"/>
    </location>
</feature>
<accession>A0ABV9QZ75</accession>
<dbReference type="Gene3D" id="2.60.420.10">
    <property type="entry name" value="Maltose phosphorylase, domain 3"/>
    <property type="match status" value="1"/>
</dbReference>
<dbReference type="InterPro" id="IPR008928">
    <property type="entry name" value="6-hairpin_glycosidase_sf"/>
</dbReference>
<dbReference type="InterPro" id="IPR037824">
    <property type="entry name" value="GH94N_2_NdvB"/>
</dbReference>
<feature type="transmembrane region" description="Helical" evidence="3">
    <location>
        <begin position="444"/>
        <end position="466"/>
    </location>
</feature>
<dbReference type="PANTHER" id="PTHR37469:SF2">
    <property type="entry name" value="CELLOBIONIC ACID PHOSPHORYLASE"/>
    <property type="match status" value="1"/>
</dbReference>
<evidence type="ECO:0000256" key="1">
    <source>
        <dbReference type="ARBA" id="ARBA00022676"/>
    </source>
</evidence>
<feature type="domain" description="Glycosyl hydrolase 94 supersandwich" evidence="4">
    <location>
        <begin position="1566"/>
        <end position="1843"/>
    </location>
</feature>
<evidence type="ECO:0000259" key="4">
    <source>
        <dbReference type="Pfam" id="PF06165"/>
    </source>
</evidence>
<gene>
    <name evidence="7" type="ORF">ACFO6Q_16570</name>
</gene>
<dbReference type="InterPro" id="IPR012341">
    <property type="entry name" value="6hp_glycosidase-like_sf"/>
</dbReference>
<feature type="transmembrane region" description="Helical" evidence="3">
    <location>
        <begin position="967"/>
        <end position="987"/>
    </location>
</feature>
<dbReference type="InterPro" id="IPR010383">
    <property type="entry name" value="Glyco_hydrolase_94_b-supersand"/>
</dbReference>
<dbReference type="CDD" id="cd11753">
    <property type="entry name" value="GH94N_ChvB_NdvB_2_like"/>
    <property type="match status" value="1"/>
</dbReference>
<feature type="domain" description="Glycosyl hydrolase 94 catalytic" evidence="6">
    <location>
        <begin position="2353"/>
        <end position="2776"/>
    </location>
</feature>
<evidence type="ECO:0000259" key="5">
    <source>
        <dbReference type="Pfam" id="PF10091"/>
    </source>
</evidence>
<reference evidence="8" key="1">
    <citation type="journal article" date="2019" name="Int. J. Syst. Evol. Microbiol.">
        <title>The Global Catalogue of Microorganisms (GCM) 10K type strain sequencing project: providing services to taxonomists for standard genome sequencing and annotation.</title>
        <authorList>
            <consortium name="The Broad Institute Genomics Platform"/>
            <consortium name="The Broad Institute Genome Sequencing Center for Infectious Disease"/>
            <person name="Wu L."/>
            <person name="Ma J."/>
        </authorList>
    </citation>
    <scope>NUCLEOTIDE SEQUENCE [LARGE SCALE GENOMIC DNA]</scope>
    <source>
        <strain evidence="8">CCUG 30340</strain>
    </source>
</reference>
<dbReference type="InterPro" id="IPR052047">
    <property type="entry name" value="GH94_Enzymes"/>
</dbReference>
<dbReference type="SMART" id="SM01068">
    <property type="entry name" value="CBM_X"/>
    <property type="match status" value="2"/>
</dbReference>
<dbReference type="InterPro" id="IPR037820">
    <property type="entry name" value="GH94N_NdvB"/>
</dbReference>
<dbReference type="InterPro" id="IPR011013">
    <property type="entry name" value="Gal_mutarotase_sf_dom"/>
</dbReference>
<dbReference type="SUPFAM" id="SSF56112">
    <property type="entry name" value="Protein kinase-like (PK-like)"/>
    <property type="match status" value="1"/>
</dbReference>
<keyword evidence="3" id="KW-1133">Transmembrane helix</keyword>
<feature type="transmembrane region" description="Helical" evidence="3">
    <location>
        <begin position="940"/>
        <end position="962"/>
    </location>
</feature>
<dbReference type="Pfam" id="PF10091">
    <property type="entry name" value="Glycoamylase"/>
    <property type="match status" value="1"/>
</dbReference>
<name>A0ABV9QZ75_9GAMM</name>
<dbReference type="Gene3D" id="1.50.10.140">
    <property type="match status" value="2"/>
</dbReference>
<keyword evidence="3" id="KW-0812">Transmembrane</keyword>
<dbReference type="PANTHER" id="PTHR37469">
    <property type="entry name" value="CELLOBIONIC ACID PHOSPHORYLASE-RELATED"/>
    <property type="match status" value="1"/>
</dbReference>
<dbReference type="GO" id="GO:0016787">
    <property type="term" value="F:hydrolase activity"/>
    <property type="evidence" value="ECO:0007669"/>
    <property type="project" value="UniProtKB-KW"/>
</dbReference>